<reference evidence="1 2" key="2">
    <citation type="journal article" date="2012" name="Environ. Microbiol.">
        <title>Characterization of the first alginolytic operons in a marine bacterium: from their emergence in marine Flavobacteriia to their independent transfers to marine Proteobacteria and human gut Bacteroides.</title>
        <authorList>
            <person name="Thomas F."/>
            <person name="Barbeyron T."/>
            <person name="Tonon T."/>
            <person name="Genicot S."/>
            <person name="Czjzek M."/>
            <person name="Michel G."/>
        </authorList>
    </citation>
    <scope>NUCLEOTIDE SEQUENCE [LARGE SCALE GENOMIC DNA]</scope>
    <source>
        <strain evidence="2">DSM 12802 / CCUG 47099 / CIP 106680 / NCIMB 13871 / Dsij</strain>
    </source>
</reference>
<dbReference type="AlphaFoldDB" id="G0LCQ0"/>
<keyword evidence="2" id="KW-1185">Reference proteome</keyword>
<gene>
    <name evidence="1" type="ordered locus">zobellia_2943</name>
</gene>
<dbReference type="EMBL" id="FP476056">
    <property type="protein sequence ID" value="CAZ97090.1"/>
    <property type="molecule type" value="Genomic_DNA"/>
</dbReference>
<name>G0LCQ0_ZOBGA</name>
<organism evidence="1 2">
    <name type="scientific">Zobellia galactanivorans (strain DSM 12802 / CCUG 47099 / CIP 106680 / NCIMB 13871 / Dsij)</name>
    <dbReference type="NCBI Taxonomy" id="63186"/>
    <lineage>
        <taxon>Bacteria</taxon>
        <taxon>Pseudomonadati</taxon>
        <taxon>Bacteroidota</taxon>
        <taxon>Flavobacteriia</taxon>
        <taxon>Flavobacteriales</taxon>
        <taxon>Flavobacteriaceae</taxon>
        <taxon>Zobellia</taxon>
    </lineage>
</organism>
<accession>G0LCQ0</accession>
<reference evidence="2" key="1">
    <citation type="submission" date="2009-07" db="EMBL/GenBank/DDBJ databases">
        <title>Complete genome sequence of Zobellia galactanivorans Dsij.</title>
        <authorList>
            <consortium name="Genoscope - CEA"/>
        </authorList>
    </citation>
    <scope>NUCLEOTIDE SEQUENCE [LARGE SCALE GENOMIC DNA]</scope>
    <source>
        <strain evidence="2">DSM 12802 / CCUG 47099 / CIP 106680 / NCIMB 13871 / Dsij</strain>
    </source>
</reference>
<sequence length="53" mass="6270">MRCYARQGIPLNYHLQQPCKRHSSLKFVRILPSCLPKLHKKKASIETFLFQLT</sequence>
<evidence type="ECO:0000313" key="1">
    <source>
        <dbReference type="EMBL" id="CAZ97090.1"/>
    </source>
</evidence>
<proteinExistence type="predicted"/>
<dbReference type="HOGENOM" id="CLU_3067872_0_0_10"/>
<evidence type="ECO:0000313" key="2">
    <source>
        <dbReference type="Proteomes" id="UP000008898"/>
    </source>
</evidence>
<dbReference type="KEGG" id="zga:ZOBELLIA_2943"/>
<protein>
    <submittedName>
        <fullName evidence="1">Uncharacterized protein</fullName>
    </submittedName>
</protein>
<dbReference type="Proteomes" id="UP000008898">
    <property type="component" value="Chromosome"/>
</dbReference>